<feature type="transmembrane region" description="Helical" evidence="1">
    <location>
        <begin position="74"/>
        <end position="95"/>
    </location>
</feature>
<name>A0A8D8K992_CULPI</name>
<accession>A0A8D8K992</accession>
<sequence>MVALNIFPELGRIYAFVVVVGRTSSTVKHVSLIANGNGGEIIVVMKNLIWILTSIVLLIGIIQKSLTCVKMYRTFYVVAALISLMAIVTAGITSLDKVDQIRLPMKRLSFFAVVFVFCVLATCIIWILNGIIRYIESEKKIQVKYVQNLLQI</sequence>
<feature type="transmembrane region" description="Helical" evidence="1">
    <location>
        <begin position="41"/>
        <end position="62"/>
    </location>
</feature>
<evidence type="ECO:0000256" key="1">
    <source>
        <dbReference type="SAM" id="Phobius"/>
    </source>
</evidence>
<evidence type="ECO:0000313" key="2">
    <source>
        <dbReference type="EMBL" id="CAG6585446.1"/>
    </source>
</evidence>
<proteinExistence type="predicted"/>
<reference evidence="2" key="1">
    <citation type="submission" date="2021-05" db="EMBL/GenBank/DDBJ databases">
        <authorList>
            <person name="Alioto T."/>
            <person name="Alioto T."/>
            <person name="Gomez Garrido J."/>
        </authorList>
    </citation>
    <scope>NUCLEOTIDE SEQUENCE</scope>
</reference>
<dbReference type="EMBL" id="HBUE01209184">
    <property type="protein sequence ID" value="CAG6533557.1"/>
    <property type="molecule type" value="Transcribed_RNA"/>
</dbReference>
<keyword evidence="1" id="KW-0472">Membrane</keyword>
<feature type="transmembrane region" description="Helical" evidence="1">
    <location>
        <begin position="107"/>
        <end position="132"/>
    </location>
</feature>
<keyword evidence="1" id="KW-0812">Transmembrane</keyword>
<keyword evidence="1" id="KW-1133">Transmembrane helix</keyword>
<dbReference type="AlphaFoldDB" id="A0A8D8K992"/>
<organism evidence="2">
    <name type="scientific">Culex pipiens</name>
    <name type="common">House mosquito</name>
    <dbReference type="NCBI Taxonomy" id="7175"/>
    <lineage>
        <taxon>Eukaryota</taxon>
        <taxon>Metazoa</taxon>
        <taxon>Ecdysozoa</taxon>
        <taxon>Arthropoda</taxon>
        <taxon>Hexapoda</taxon>
        <taxon>Insecta</taxon>
        <taxon>Pterygota</taxon>
        <taxon>Neoptera</taxon>
        <taxon>Endopterygota</taxon>
        <taxon>Diptera</taxon>
        <taxon>Nematocera</taxon>
        <taxon>Culicoidea</taxon>
        <taxon>Culicidae</taxon>
        <taxon>Culicinae</taxon>
        <taxon>Culicini</taxon>
        <taxon>Culex</taxon>
        <taxon>Culex</taxon>
    </lineage>
</organism>
<dbReference type="EMBL" id="HBUE01315564">
    <property type="protein sequence ID" value="CAG6585446.1"/>
    <property type="molecule type" value="Transcribed_RNA"/>
</dbReference>
<protein>
    <submittedName>
        <fullName evidence="2">(northern house mosquito) hypothetical protein</fullName>
    </submittedName>
</protein>